<dbReference type="PIRSF" id="PIRSF000216">
    <property type="entry name" value="NADH_DH_24kDa"/>
    <property type="match status" value="1"/>
</dbReference>
<evidence type="ECO:0000256" key="1">
    <source>
        <dbReference type="ARBA" id="ARBA00010643"/>
    </source>
</evidence>
<sequence>MSSAPHSAPAMPAPALSQETLDRFAREIAKYPYEGRASAVMACLAIAQQQHGHVYPEHEKIIGDLLGMPTIAVHEVTTFYNMYNQQPVGKFKLNVCTNLPCQLRDGYKALHHLERKLGIGMGETTADGLFTLQQSECLGACADSPVMLVNDRTMCSFMSEDKLDQLVDGLRQAAAEEGKA</sequence>
<evidence type="ECO:0000256" key="5">
    <source>
        <dbReference type="ARBA" id="ARBA00023014"/>
    </source>
</evidence>
<keyword evidence="2 8" id="KW-0001">2Fe-2S</keyword>
<comment type="catalytic activity">
    <reaction evidence="7">
        <text>a quinone + NADH + 5 H(+)(in) = a quinol + NAD(+) + 4 H(+)(out)</text>
        <dbReference type="Rhea" id="RHEA:57888"/>
        <dbReference type="ChEBI" id="CHEBI:15378"/>
        <dbReference type="ChEBI" id="CHEBI:24646"/>
        <dbReference type="ChEBI" id="CHEBI:57540"/>
        <dbReference type="ChEBI" id="CHEBI:57945"/>
        <dbReference type="ChEBI" id="CHEBI:132124"/>
    </reaction>
</comment>
<evidence type="ECO:0000313" key="9">
    <source>
        <dbReference type="EMBL" id="RCW75643.1"/>
    </source>
</evidence>
<dbReference type="RefSeq" id="WP_114465168.1">
    <property type="nucleotide sequence ID" value="NZ_QPJK01000001.1"/>
</dbReference>
<feature type="binding site" evidence="8">
    <location>
        <position position="101"/>
    </location>
    <ligand>
        <name>[2Fe-2S] cluster</name>
        <dbReference type="ChEBI" id="CHEBI:190135"/>
    </ligand>
</feature>
<proteinExistence type="inferred from homology"/>
<dbReference type="GO" id="GO:0046872">
    <property type="term" value="F:metal ion binding"/>
    <property type="evidence" value="ECO:0007669"/>
    <property type="project" value="UniProtKB-KW"/>
</dbReference>
<evidence type="ECO:0000313" key="10">
    <source>
        <dbReference type="Proteomes" id="UP000252884"/>
    </source>
</evidence>
<dbReference type="AlphaFoldDB" id="A0A368Y5T6"/>
<dbReference type="Gene3D" id="1.10.10.1590">
    <property type="entry name" value="NADH-quinone oxidoreductase subunit E"/>
    <property type="match status" value="1"/>
</dbReference>
<dbReference type="InterPro" id="IPR042128">
    <property type="entry name" value="NuoE_dom"/>
</dbReference>
<dbReference type="Proteomes" id="UP000252884">
    <property type="component" value="Unassembled WGS sequence"/>
</dbReference>
<dbReference type="GO" id="GO:0003954">
    <property type="term" value="F:NADH dehydrogenase activity"/>
    <property type="evidence" value="ECO:0007669"/>
    <property type="project" value="TreeGrafter"/>
</dbReference>
<reference evidence="9 10" key="1">
    <citation type="submission" date="2018-07" db="EMBL/GenBank/DDBJ databases">
        <title>Genomic Encyclopedia of Type Strains, Phase IV (KMG-IV): sequencing the most valuable type-strain genomes for metagenomic binning, comparative biology and taxonomic classification.</title>
        <authorList>
            <person name="Goeker M."/>
        </authorList>
    </citation>
    <scope>NUCLEOTIDE SEQUENCE [LARGE SCALE GENOMIC DNA]</scope>
    <source>
        <strain evidence="9 10">DSM 21634</strain>
    </source>
</reference>
<dbReference type="EMBL" id="QPJK01000001">
    <property type="protein sequence ID" value="RCW75643.1"/>
    <property type="molecule type" value="Genomic_DNA"/>
</dbReference>
<comment type="cofactor">
    <cofactor evidence="6">
        <name>[2Fe-2S] cluster</name>
        <dbReference type="ChEBI" id="CHEBI:190135"/>
    </cofactor>
</comment>
<keyword evidence="3 8" id="KW-0479">Metal-binding</keyword>
<evidence type="ECO:0000256" key="6">
    <source>
        <dbReference type="ARBA" id="ARBA00034078"/>
    </source>
</evidence>
<dbReference type="InterPro" id="IPR036249">
    <property type="entry name" value="Thioredoxin-like_sf"/>
</dbReference>
<name>A0A368Y5T6_9BURK</name>
<organism evidence="9 10">
    <name type="scientific">Pseudorhodoferax soli</name>
    <dbReference type="NCBI Taxonomy" id="545864"/>
    <lineage>
        <taxon>Bacteria</taxon>
        <taxon>Pseudomonadati</taxon>
        <taxon>Pseudomonadota</taxon>
        <taxon>Betaproteobacteria</taxon>
        <taxon>Burkholderiales</taxon>
        <taxon>Comamonadaceae</taxon>
    </lineage>
</organism>
<evidence type="ECO:0000256" key="2">
    <source>
        <dbReference type="ARBA" id="ARBA00022714"/>
    </source>
</evidence>
<comment type="similarity">
    <text evidence="1">Belongs to the complex I 24 kDa subunit family.</text>
</comment>
<dbReference type="Pfam" id="PF01257">
    <property type="entry name" value="2Fe-2S_thioredx"/>
    <property type="match status" value="1"/>
</dbReference>
<dbReference type="OrthoDB" id="9807941at2"/>
<dbReference type="PANTHER" id="PTHR10371:SF3">
    <property type="entry name" value="NADH DEHYDROGENASE [UBIQUINONE] FLAVOPROTEIN 2, MITOCHONDRIAL"/>
    <property type="match status" value="1"/>
</dbReference>
<evidence type="ECO:0000256" key="4">
    <source>
        <dbReference type="ARBA" id="ARBA00023004"/>
    </source>
</evidence>
<dbReference type="PANTHER" id="PTHR10371">
    <property type="entry name" value="NADH DEHYDROGENASE UBIQUINONE FLAVOPROTEIN 2, MITOCHONDRIAL"/>
    <property type="match status" value="1"/>
</dbReference>
<protein>
    <submittedName>
        <fullName evidence="9">NADH dehydrogenase subunit E</fullName>
    </submittedName>
</protein>
<dbReference type="FunFam" id="1.10.10.1590:FF:000001">
    <property type="entry name" value="NADH-quinone oxidoreductase subunit E"/>
    <property type="match status" value="1"/>
</dbReference>
<dbReference type="CDD" id="cd03064">
    <property type="entry name" value="TRX_Fd_NuoE"/>
    <property type="match status" value="1"/>
</dbReference>
<dbReference type="NCBIfam" id="TIGR01958">
    <property type="entry name" value="nuoE_fam"/>
    <property type="match status" value="1"/>
</dbReference>
<feature type="binding site" evidence="8">
    <location>
        <position position="137"/>
    </location>
    <ligand>
        <name>[2Fe-2S] cluster</name>
        <dbReference type="ChEBI" id="CHEBI:190135"/>
    </ligand>
</feature>
<feature type="binding site" evidence="8">
    <location>
        <position position="96"/>
    </location>
    <ligand>
        <name>[2Fe-2S] cluster</name>
        <dbReference type="ChEBI" id="CHEBI:190135"/>
    </ligand>
</feature>
<dbReference type="SUPFAM" id="SSF52833">
    <property type="entry name" value="Thioredoxin-like"/>
    <property type="match status" value="1"/>
</dbReference>
<dbReference type="InterPro" id="IPR041921">
    <property type="entry name" value="NuoE_N"/>
</dbReference>
<accession>A0A368Y5T6</accession>
<feature type="binding site" evidence="8">
    <location>
        <position position="141"/>
    </location>
    <ligand>
        <name>[2Fe-2S] cluster</name>
        <dbReference type="ChEBI" id="CHEBI:190135"/>
    </ligand>
</feature>
<evidence type="ECO:0000256" key="7">
    <source>
        <dbReference type="ARBA" id="ARBA00047712"/>
    </source>
</evidence>
<keyword evidence="5 8" id="KW-0411">Iron-sulfur</keyword>
<dbReference type="GO" id="GO:0051537">
    <property type="term" value="F:2 iron, 2 sulfur cluster binding"/>
    <property type="evidence" value="ECO:0007669"/>
    <property type="project" value="UniProtKB-KW"/>
</dbReference>
<comment type="cofactor">
    <cofactor evidence="8">
        <name>[2Fe-2S] cluster</name>
        <dbReference type="ChEBI" id="CHEBI:190135"/>
    </cofactor>
    <text evidence="8">Binds 1 [2Fe-2S] cluster.</text>
</comment>
<evidence type="ECO:0000256" key="8">
    <source>
        <dbReference type="PIRSR" id="PIRSR000216-1"/>
    </source>
</evidence>
<dbReference type="InterPro" id="IPR002023">
    <property type="entry name" value="NuoE-like"/>
</dbReference>
<evidence type="ECO:0000256" key="3">
    <source>
        <dbReference type="ARBA" id="ARBA00022723"/>
    </source>
</evidence>
<keyword evidence="4 8" id="KW-0408">Iron</keyword>
<comment type="caution">
    <text evidence="9">The sequence shown here is derived from an EMBL/GenBank/DDBJ whole genome shotgun (WGS) entry which is preliminary data.</text>
</comment>
<gene>
    <name evidence="9" type="ORF">DES41_101237</name>
</gene>
<dbReference type="Gene3D" id="3.40.30.10">
    <property type="entry name" value="Glutaredoxin"/>
    <property type="match status" value="1"/>
</dbReference>
<keyword evidence="10" id="KW-1185">Reference proteome</keyword>